<proteinExistence type="predicted"/>
<reference evidence="1" key="1">
    <citation type="submission" date="2009-09" db="EMBL/GenBank/DDBJ databases">
        <authorList>
            <person name="Weinstock G."/>
            <person name="Sodergren E."/>
            <person name="Clifton S."/>
            <person name="Fulton L."/>
            <person name="Fulton B."/>
            <person name="Courtney L."/>
            <person name="Fronick C."/>
            <person name="Harrison M."/>
            <person name="Strong C."/>
            <person name="Farmer C."/>
            <person name="Delahaunty K."/>
            <person name="Markovic C."/>
            <person name="Hall O."/>
            <person name="Minx P."/>
            <person name="Tomlinson C."/>
            <person name="Mitreva M."/>
            <person name="Nelson J."/>
            <person name="Hou S."/>
            <person name="Wollam A."/>
            <person name="Pepin K.H."/>
            <person name="Johnson M."/>
            <person name="Bhonagiri V."/>
            <person name="Nash W.E."/>
            <person name="Warren W."/>
            <person name="Chinwalla A."/>
            <person name="Mardis E.R."/>
            <person name="Wilson R.K."/>
        </authorList>
    </citation>
    <scope>NUCLEOTIDE SEQUENCE [LARGE SCALE GENOMIC DNA]</scope>
    <source>
        <strain evidence="1">DSM 15470</strain>
    </source>
</reference>
<dbReference type="AlphaFoldDB" id="C9LM21"/>
<dbReference type="HOGENOM" id="CLU_063672_0_0_9"/>
<accession>C9LM21</accession>
<evidence type="ECO:0000313" key="1">
    <source>
        <dbReference type="EMBL" id="EEW96607.1"/>
    </source>
</evidence>
<dbReference type="InterPro" id="IPR013399">
    <property type="entry name" value="CRISPR-assoc_prot_Csy3"/>
</dbReference>
<dbReference type="eggNOG" id="ENOG502Z7PG">
    <property type="taxonomic scope" value="Bacteria"/>
</dbReference>
<dbReference type="Proteomes" id="UP000004736">
    <property type="component" value="Unassembled WGS sequence"/>
</dbReference>
<dbReference type="NCBIfam" id="TIGR02566">
    <property type="entry name" value="cas_Csy3"/>
    <property type="match status" value="1"/>
</dbReference>
<organism evidence="1 2">
    <name type="scientific">Dialister invisus DSM 15470</name>
    <dbReference type="NCBI Taxonomy" id="592028"/>
    <lineage>
        <taxon>Bacteria</taxon>
        <taxon>Bacillati</taxon>
        <taxon>Bacillota</taxon>
        <taxon>Negativicutes</taxon>
        <taxon>Veillonellales</taxon>
        <taxon>Veillonellaceae</taxon>
        <taxon>Dialister</taxon>
    </lineage>
</organism>
<protein>
    <submittedName>
        <fullName evidence="1">CRISPR-associated protein, Csy3 family</fullName>
    </submittedName>
</protein>
<evidence type="ECO:0000313" key="2">
    <source>
        <dbReference type="Proteomes" id="UP000004736"/>
    </source>
</evidence>
<name>C9LM21_9FIRM</name>
<dbReference type="Pfam" id="PF09615">
    <property type="entry name" value="Cas_Csy3"/>
    <property type="match status" value="1"/>
</dbReference>
<keyword evidence="2" id="KW-1185">Reference proteome</keyword>
<dbReference type="STRING" id="592028.GCWU000321_00553"/>
<comment type="caution">
    <text evidence="1">The sequence shown here is derived from an EMBL/GenBank/DDBJ whole genome shotgun (WGS) entry which is preliminary data.</text>
</comment>
<dbReference type="EMBL" id="ACIM02000001">
    <property type="protein sequence ID" value="EEW96607.1"/>
    <property type="molecule type" value="Genomic_DNA"/>
</dbReference>
<dbReference type="CDD" id="cd09737">
    <property type="entry name" value="Csy3_I-F"/>
    <property type="match status" value="1"/>
</dbReference>
<gene>
    <name evidence="1" type="primary">csy3</name>
    <name evidence="1" type="ORF">GCWU000321_00553</name>
</gene>
<sequence>MKKPINYIFVKIRNDQEEMKMAKKESNLASVLSFEKKLVLSDGYMYGTTWEKRNETARPVMLVEKSVRGTISNRLKDSVKNDPMKLNAEVEKANLQTVDSASISLNDDTLKLSFTIKVLSGVEHPSACNNETHHKKIEEIGKKFIEQNGFKELSARYAMNIANGRFLWRNRVGAEKAEVIVSIKEENKKWIFNIYDFSLKDFDKNREKVEELASFIAETLCGKRSSLLIEVEAFALMGKGQEIYPSEELILDKGKGKKSKVLYHVDGTAAMHSQKLSNAIRTVDTWYPQEEGRRIPIAIEPYGAVTTLGKAYRTPKEKKDFYTLFDQWSTGSEPDDENDKNYVMAVLVRGGVFGQSEKE</sequence>